<evidence type="ECO:0000313" key="12">
    <source>
        <dbReference type="Proteomes" id="UP001417504"/>
    </source>
</evidence>
<keyword evidence="12" id="KW-1185">Reference proteome</keyword>
<evidence type="ECO:0000256" key="7">
    <source>
        <dbReference type="ARBA" id="ARBA00023054"/>
    </source>
</evidence>
<evidence type="ECO:0000256" key="10">
    <source>
        <dbReference type="SAM" id="Coils"/>
    </source>
</evidence>
<name>A0AAP0ED22_9MAGN</name>
<keyword evidence="9" id="KW-0137">Centromere</keyword>
<dbReference type="GO" id="GO:0051301">
    <property type="term" value="P:cell division"/>
    <property type="evidence" value="ECO:0007669"/>
    <property type="project" value="UniProtKB-KW"/>
</dbReference>
<reference evidence="11 12" key="1">
    <citation type="submission" date="2024-01" db="EMBL/GenBank/DDBJ databases">
        <title>Genome assemblies of Stephania.</title>
        <authorList>
            <person name="Yang L."/>
        </authorList>
    </citation>
    <scope>NUCLEOTIDE SEQUENCE [LARGE SCALE GENOMIC DNA]</scope>
    <source>
        <strain evidence="11">QJT</strain>
        <tissue evidence="11">Leaf</tissue>
    </source>
</reference>
<dbReference type="PANTHER" id="PTHR14527">
    <property type="entry name" value="PROTEIN MIS12 HOMOLOG"/>
    <property type="match status" value="1"/>
</dbReference>
<dbReference type="Proteomes" id="UP001417504">
    <property type="component" value="Unassembled WGS sequence"/>
</dbReference>
<accession>A0AAP0ED22</accession>
<evidence type="ECO:0000256" key="9">
    <source>
        <dbReference type="ARBA" id="ARBA00023328"/>
    </source>
</evidence>
<evidence type="ECO:0008006" key="13">
    <source>
        <dbReference type="Google" id="ProtNLM"/>
    </source>
</evidence>
<evidence type="ECO:0000256" key="5">
    <source>
        <dbReference type="ARBA" id="ARBA00022776"/>
    </source>
</evidence>
<dbReference type="GO" id="GO:0000444">
    <property type="term" value="C:MIS12/MIND type complex"/>
    <property type="evidence" value="ECO:0007669"/>
    <property type="project" value="TreeGrafter"/>
</dbReference>
<feature type="coiled-coil region" evidence="10">
    <location>
        <begin position="202"/>
        <end position="229"/>
    </location>
</feature>
<comment type="caution">
    <text evidence="11">The sequence shown here is derived from an EMBL/GenBank/DDBJ whole genome shotgun (WGS) entry which is preliminary data.</text>
</comment>
<evidence type="ECO:0000256" key="4">
    <source>
        <dbReference type="ARBA" id="ARBA00022618"/>
    </source>
</evidence>
<comment type="subcellular location">
    <subcellularLocation>
        <location evidence="1">Chromosome</location>
        <location evidence="1">Centromere</location>
        <location evidence="1">Kinetochore</location>
    </subcellularLocation>
</comment>
<keyword evidence="8" id="KW-0131">Cell cycle</keyword>
<evidence type="ECO:0000256" key="1">
    <source>
        <dbReference type="ARBA" id="ARBA00004629"/>
    </source>
</evidence>
<dbReference type="GO" id="GO:0005634">
    <property type="term" value="C:nucleus"/>
    <property type="evidence" value="ECO:0007669"/>
    <property type="project" value="InterPro"/>
</dbReference>
<evidence type="ECO:0000256" key="3">
    <source>
        <dbReference type="ARBA" id="ARBA00022454"/>
    </source>
</evidence>
<keyword evidence="3" id="KW-0158">Chromosome</keyword>
<evidence type="ECO:0000256" key="6">
    <source>
        <dbReference type="ARBA" id="ARBA00022838"/>
    </source>
</evidence>
<dbReference type="AlphaFoldDB" id="A0AAP0ED22"/>
<dbReference type="GO" id="GO:0000070">
    <property type="term" value="P:mitotic sister chromatid segregation"/>
    <property type="evidence" value="ECO:0007669"/>
    <property type="project" value="TreeGrafter"/>
</dbReference>
<sequence>MEGSESERVFDMFNLNPQLFINEVRNAVDDTVDGAFEFYREKALAVLGNASKDEANELNKGVSSISRMIQEVLDRRLDMWEKYCLHGCFVVPQGFSLPKADKSDGTLMDVDVLFDADLDVQLDSLREKLFLVKPFLYQLHFEIILMMFLDILCCFFHADKEATELRNKLQLLEKQSVLSHKRAEYVNKAVQLLEENSLPDMFQEMQMTAAELREKIENLMVKRTSEIRQDKIERLHDMDGHTFMHQRKGFSRTEFKDILAFVADMKSI</sequence>
<dbReference type="Pfam" id="PF05859">
    <property type="entry name" value="Mis12"/>
    <property type="match status" value="1"/>
</dbReference>
<keyword evidence="6" id="KW-0995">Kinetochore</keyword>
<organism evidence="11 12">
    <name type="scientific">Stephania japonica</name>
    <dbReference type="NCBI Taxonomy" id="461633"/>
    <lineage>
        <taxon>Eukaryota</taxon>
        <taxon>Viridiplantae</taxon>
        <taxon>Streptophyta</taxon>
        <taxon>Embryophyta</taxon>
        <taxon>Tracheophyta</taxon>
        <taxon>Spermatophyta</taxon>
        <taxon>Magnoliopsida</taxon>
        <taxon>Ranunculales</taxon>
        <taxon>Menispermaceae</taxon>
        <taxon>Menispermoideae</taxon>
        <taxon>Cissampelideae</taxon>
        <taxon>Stephania</taxon>
    </lineage>
</organism>
<evidence type="ECO:0000256" key="8">
    <source>
        <dbReference type="ARBA" id="ARBA00023306"/>
    </source>
</evidence>
<keyword evidence="4" id="KW-0132">Cell division</keyword>
<dbReference type="PANTHER" id="PTHR14527:SF2">
    <property type="entry name" value="PROTEIN MIS12 HOMOLOG"/>
    <property type="match status" value="1"/>
</dbReference>
<dbReference type="InterPro" id="IPR008685">
    <property type="entry name" value="Centromere_Mis12"/>
</dbReference>
<keyword evidence="5" id="KW-0498">Mitosis</keyword>
<evidence type="ECO:0000256" key="2">
    <source>
        <dbReference type="ARBA" id="ARBA00008643"/>
    </source>
</evidence>
<keyword evidence="7 10" id="KW-0175">Coiled coil</keyword>
<dbReference type="EMBL" id="JBBNAE010000010">
    <property type="protein sequence ID" value="KAK9091061.1"/>
    <property type="molecule type" value="Genomic_DNA"/>
</dbReference>
<comment type="similarity">
    <text evidence="2">Belongs to the mis12 family.</text>
</comment>
<evidence type="ECO:0000313" key="11">
    <source>
        <dbReference type="EMBL" id="KAK9091061.1"/>
    </source>
</evidence>
<protein>
    <recommendedName>
        <fullName evidence="13">Protein MIS12 homolog</fullName>
    </recommendedName>
</protein>
<gene>
    <name evidence="11" type="ORF">Sjap_024238</name>
</gene>
<proteinExistence type="inferred from homology"/>
<dbReference type="GO" id="GO:0051382">
    <property type="term" value="P:kinetochore assembly"/>
    <property type="evidence" value="ECO:0007669"/>
    <property type="project" value="TreeGrafter"/>
</dbReference>